<dbReference type="NCBIfam" id="NF033664">
    <property type="entry name" value="PACE_transport"/>
    <property type="match status" value="1"/>
</dbReference>
<dbReference type="AlphaFoldDB" id="A0A418YIP8"/>
<evidence type="ECO:0000259" key="2">
    <source>
        <dbReference type="Pfam" id="PF05232"/>
    </source>
</evidence>
<dbReference type="EMBL" id="QZCH01000002">
    <property type="protein sequence ID" value="RJG50489.1"/>
    <property type="molecule type" value="Genomic_DNA"/>
</dbReference>
<gene>
    <name evidence="3" type="ORF">D1Z90_03140</name>
</gene>
<evidence type="ECO:0000256" key="1">
    <source>
        <dbReference type="SAM" id="Phobius"/>
    </source>
</evidence>
<dbReference type="InterPro" id="IPR007896">
    <property type="entry name" value="BTP_bacteria"/>
</dbReference>
<feature type="transmembrane region" description="Helical" evidence="1">
    <location>
        <begin position="78"/>
        <end position="98"/>
    </location>
</feature>
<feature type="transmembrane region" description="Helical" evidence="1">
    <location>
        <begin position="12"/>
        <end position="30"/>
    </location>
</feature>
<feature type="transmembrane region" description="Helical" evidence="1">
    <location>
        <begin position="104"/>
        <end position="123"/>
    </location>
</feature>
<feature type="transmembrane region" description="Helical" evidence="1">
    <location>
        <begin position="36"/>
        <end position="57"/>
    </location>
</feature>
<dbReference type="InterPro" id="IPR058208">
    <property type="entry name" value="PACE"/>
</dbReference>
<feature type="domain" description="Chlorhexidine efflux transporter" evidence="2">
    <location>
        <begin position="2"/>
        <end position="63"/>
    </location>
</feature>
<feature type="domain" description="Chlorhexidine efflux transporter" evidence="2">
    <location>
        <begin position="72"/>
        <end position="134"/>
    </location>
</feature>
<accession>A0A418YIP8</accession>
<evidence type="ECO:0000313" key="4">
    <source>
        <dbReference type="Proteomes" id="UP000283255"/>
    </source>
</evidence>
<keyword evidence="1" id="KW-0812">Transmembrane</keyword>
<comment type="caution">
    <text evidence="3">The sequence shown here is derived from an EMBL/GenBank/DDBJ whole genome shotgun (WGS) entry which is preliminary data.</text>
</comment>
<proteinExistence type="predicted"/>
<reference evidence="3 4" key="1">
    <citation type="submission" date="2018-09" db="EMBL/GenBank/DDBJ databases">
        <authorList>
            <person name="Wang F."/>
        </authorList>
    </citation>
    <scope>NUCLEOTIDE SEQUENCE [LARGE SCALE GENOMIC DNA]</scope>
    <source>
        <strain evidence="3 4">PLHSC7-2</strain>
    </source>
</reference>
<reference evidence="3 4" key="2">
    <citation type="submission" date="2019-01" db="EMBL/GenBank/DDBJ databases">
        <title>Motilimonas pumilus sp. nov., isolated from the gut of sea cucumber (Apostichopus japonicus).</title>
        <authorList>
            <person name="Wang F.-Q."/>
            <person name="Ren L.-H."/>
            <person name="Lin Y.-W."/>
            <person name="Sun G.-H."/>
            <person name="Du Z.-J."/>
            <person name="Zhao J.-X."/>
            <person name="Liu X.-J."/>
            <person name="Liu L.-J."/>
        </authorList>
    </citation>
    <scope>NUCLEOTIDE SEQUENCE [LARGE SCALE GENOMIC DNA]</scope>
    <source>
        <strain evidence="3 4">PLHSC7-2</strain>
    </source>
</reference>
<sequence>MRTFWDRTRYAVSFELIGLGIIMTAAWLFTDMPVSSFGITAIIMSLLATFWNALLSYGFDRYLTKQQGHTNKTAMQRVCYALGFEAGLIIITVPIIALVLEVTWLQAFLIDLGIITFFLFYAYGFSWAYDRIFPLPAAANNAA</sequence>
<protein>
    <submittedName>
        <fullName evidence="3">PACE efflux transporter</fullName>
    </submittedName>
</protein>
<keyword evidence="1" id="KW-1133">Transmembrane helix</keyword>
<keyword evidence="1" id="KW-0472">Membrane</keyword>
<keyword evidence="4" id="KW-1185">Reference proteome</keyword>
<name>A0A418YIP8_9GAMM</name>
<organism evidence="3 4">
    <name type="scientific">Motilimonas pumila</name>
    <dbReference type="NCBI Taxonomy" id="2303987"/>
    <lineage>
        <taxon>Bacteria</taxon>
        <taxon>Pseudomonadati</taxon>
        <taxon>Pseudomonadota</taxon>
        <taxon>Gammaproteobacteria</taxon>
        <taxon>Alteromonadales</taxon>
        <taxon>Alteromonadales genera incertae sedis</taxon>
        <taxon>Motilimonas</taxon>
    </lineage>
</organism>
<evidence type="ECO:0000313" key="3">
    <source>
        <dbReference type="EMBL" id="RJG50489.1"/>
    </source>
</evidence>
<dbReference type="RefSeq" id="WP_119909291.1">
    <property type="nucleotide sequence ID" value="NZ_QZCH01000002.1"/>
</dbReference>
<dbReference type="Proteomes" id="UP000283255">
    <property type="component" value="Unassembled WGS sequence"/>
</dbReference>
<dbReference type="Pfam" id="PF05232">
    <property type="entry name" value="BTP"/>
    <property type="match status" value="2"/>
</dbReference>
<dbReference type="OrthoDB" id="1631120at2"/>